<dbReference type="Pfam" id="PF10609">
    <property type="entry name" value="ParA"/>
    <property type="match status" value="1"/>
</dbReference>
<organism evidence="4 5">
    <name type="scientific">Roseivivax marinus</name>
    <dbReference type="NCBI Taxonomy" id="1379903"/>
    <lineage>
        <taxon>Bacteria</taxon>
        <taxon>Pseudomonadati</taxon>
        <taxon>Pseudomonadota</taxon>
        <taxon>Alphaproteobacteria</taxon>
        <taxon>Rhodobacterales</taxon>
        <taxon>Roseobacteraceae</taxon>
        <taxon>Roseivivax</taxon>
    </lineage>
</organism>
<dbReference type="GO" id="GO:0004713">
    <property type="term" value="F:protein tyrosine kinase activity"/>
    <property type="evidence" value="ECO:0007669"/>
    <property type="project" value="TreeGrafter"/>
</dbReference>
<evidence type="ECO:0000256" key="3">
    <source>
        <dbReference type="SAM" id="MobiDB-lite"/>
    </source>
</evidence>
<dbReference type="SUPFAM" id="SSF52540">
    <property type="entry name" value="P-loop containing nucleoside triphosphate hydrolases"/>
    <property type="match status" value="1"/>
</dbReference>
<dbReference type="InterPro" id="IPR027417">
    <property type="entry name" value="P-loop_NTPase"/>
</dbReference>
<dbReference type="EMBL" id="AQQW01000004">
    <property type="protein sequence ID" value="ETW13209.1"/>
    <property type="molecule type" value="Genomic_DNA"/>
</dbReference>
<dbReference type="InterPro" id="IPR005702">
    <property type="entry name" value="Wzc-like_C"/>
</dbReference>
<feature type="compositionally biased region" description="Basic and acidic residues" evidence="3">
    <location>
        <begin position="10"/>
        <end position="25"/>
    </location>
</feature>
<evidence type="ECO:0000313" key="4">
    <source>
        <dbReference type="EMBL" id="ETW13209.1"/>
    </source>
</evidence>
<dbReference type="InterPro" id="IPR033756">
    <property type="entry name" value="YlxH/NBP35"/>
</dbReference>
<dbReference type="CDD" id="cd05387">
    <property type="entry name" value="BY-kinase"/>
    <property type="match status" value="1"/>
</dbReference>
<feature type="region of interest" description="Disordered" evidence="3">
    <location>
        <begin position="1"/>
        <end position="45"/>
    </location>
</feature>
<keyword evidence="1" id="KW-0547">Nucleotide-binding</keyword>
<dbReference type="InterPro" id="IPR050445">
    <property type="entry name" value="Bact_polysacc_biosynth/exp"/>
</dbReference>
<accession>W4HKF3</accession>
<evidence type="ECO:0000256" key="2">
    <source>
        <dbReference type="ARBA" id="ARBA00022840"/>
    </source>
</evidence>
<keyword evidence="5" id="KW-1185">Reference proteome</keyword>
<gene>
    <name evidence="4" type="ORF">ATO8_08356</name>
</gene>
<dbReference type="AlphaFoldDB" id="W4HKF3"/>
<reference evidence="4 5" key="1">
    <citation type="journal article" date="2014" name="Antonie Van Leeuwenhoek">
        <title>Roseivivax atlanticus sp. nov., isolated from surface seawater of the Atlantic Ocean.</title>
        <authorList>
            <person name="Li G."/>
            <person name="Lai Q."/>
            <person name="Liu X."/>
            <person name="Sun F."/>
            <person name="Shao Z."/>
        </authorList>
    </citation>
    <scope>NUCLEOTIDE SEQUENCE [LARGE SCALE GENOMIC DNA]</scope>
    <source>
        <strain evidence="4 5">22II-s10s</strain>
    </source>
</reference>
<evidence type="ECO:0000256" key="1">
    <source>
        <dbReference type="ARBA" id="ARBA00022741"/>
    </source>
</evidence>
<dbReference type="RefSeq" id="WP_051487582.1">
    <property type="nucleotide sequence ID" value="NZ_AQQW01000004.1"/>
</dbReference>
<name>W4HKF3_9RHOB</name>
<dbReference type="GO" id="GO:0005524">
    <property type="term" value="F:ATP binding"/>
    <property type="evidence" value="ECO:0007669"/>
    <property type="project" value="UniProtKB-KW"/>
</dbReference>
<sequence length="273" mass="29393">MERLQVAVQEARERRARLTEADPRTRTPALGPEPETPVSPWGKLSSVTPPRRRLLRGRIFLNARAPGGVAIDLLRTRLLKLMASNGWKRVMITSPNSGCGKTNVCANLAMALSRRPEGRAVLIDLDVFRPSLAGTLGLNPTTGVADVLTGRVAPSDQMVSIGGNLAVCASRSAHPEDANVLKTRKAREVLDEIERDFAPDIMLFDAPPFFGTDAVIAASDMVDCVVIVGASGESSIDQLDRTESDLSQYTNIAGIVLNKCRYLAGDSDAAYPQ</sequence>
<dbReference type="Proteomes" id="UP000019063">
    <property type="component" value="Unassembled WGS sequence"/>
</dbReference>
<comment type="caution">
    <text evidence="4">The sequence shown here is derived from an EMBL/GenBank/DDBJ whole genome shotgun (WGS) entry which is preliminary data.</text>
</comment>
<dbReference type="PANTHER" id="PTHR32309:SF13">
    <property type="entry name" value="FERRIC ENTEROBACTIN TRANSPORT PROTEIN FEPE"/>
    <property type="match status" value="1"/>
</dbReference>
<dbReference type="STRING" id="1379903.ATO8_08356"/>
<keyword evidence="2" id="KW-0067">ATP-binding</keyword>
<dbReference type="Gene3D" id="3.40.50.300">
    <property type="entry name" value="P-loop containing nucleotide triphosphate hydrolases"/>
    <property type="match status" value="1"/>
</dbReference>
<dbReference type="eggNOG" id="COG0489">
    <property type="taxonomic scope" value="Bacteria"/>
</dbReference>
<evidence type="ECO:0000313" key="5">
    <source>
        <dbReference type="Proteomes" id="UP000019063"/>
    </source>
</evidence>
<dbReference type="GO" id="GO:0005886">
    <property type="term" value="C:plasma membrane"/>
    <property type="evidence" value="ECO:0007669"/>
    <property type="project" value="TreeGrafter"/>
</dbReference>
<proteinExistence type="predicted"/>
<protein>
    <submittedName>
        <fullName evidence="4">Chromosome partitioning ATPase-like protein</fullName>
    </submittedName>
</protein>
<dbReference type="PANTHER" id="PTHR32309">
    <property type="entry name" value="TYROSINE-PROTEIN KINASE"/>
    <property type="match status" value="1"/>
</dbReference>